<reference evidence="5" key="1">
    <citation type="submission" date="2017-08" db="EMBL/GenBank/DDBJ databases">
        <authorList>
            <person name="Varghese N."/>
            <person name="Submissions S."/>
        </authorList>
    </citation>
    <scope>NUCLEOTIDE SEQUENCE [LARGE SCALE GENOMIC DNA]</scope>
    <source>
        <strain evidence="5">DSM 23173</strain>
    </source>
</reference>
<evidence type="ECO:0000313" key="5">
    <source>
        <dbReference type="Proteomes" id="UP000219412"/>
    </source>
</evidence>
<proteinExistence type="inferred from homology"/>
<protein>
    <submittedName>
        <fullName evidence="4">Heat induced stress protein YflT</fullName>
    </submittedName>
</protein>
<dbReference type="AlphaFoldDB" id="A0A285UP80"/>
<feature type="region of interest" description="Disordered" evidence="2">
    <location>
        <begin position="106"/>
        <end position="354"/>
    </location>
</feature>
<feature type="compositionally biased region" description="Basic and acidic residues" evidence="2">
    <location>
        <begin position="190"/>
        <end position="226"/>
    </location>
</feature>
<evidence type="ECO:0000259" key="3">
    <source>
        <dbReference type="Pfam" id="PF11181"/>
    </source>
</evidence>
<feature type="compositionally biased region" description="Basic and acidic residues" evidence="2">
    <location>
        <begin position="239"/>
        <end position="257"/>
    </location>
</feature>
<dbReference type="Pfam" id="PF11181">
    <property type="entry name" value="YflT"/>
    <property type="match status" value="1"/>
</dbReference>
<accession>A0A285UP80</accession>
<comment type="similarity">
    <text evidence="1">Belongs to the UPF0355 family.</text>
</comment>
<dbReference type="InterPro" id="IPR025889">
    <property type="entry name" value="GSP17M-like_dom"/>
</dbReference>
<dbReference type="Proteomes" id="UP000219412">
    <property type="component" value="Unassembled WGS sequence"/>
</dbReference>
<gene>
    <name evidence="4" type="ORF">SAMN05878391_2023</name>
</gene>
<feature type="domain" description="General stress protein 17M-like" evidence="3">
    <location>
        <begin position="3"/>
        <end position="95"/>
    </location>
</feature>
<dbReference type="OrthoDB" id="2388692at2"/>
<dbReference type="RefSeq" id="WP_097041709.1">
    <property type="nucleotide sequence ID" value="NZ_OBQF01000005.1"/>
</dbReference>
<feature type="compositionally biased region" description="Polar residues" evidence="2">
    <location>
        <begin position="157"/>
        <end position="169"/>
    </location>
</feature>
<dbReference type="EMBL" id="OBQF01000005">
    <property type="protein sequence ID" value="SOC43563.1"/>
    <property type="molecule type" value="Genomic_DNA"/>
</dbReference>
<feature type="compositionally biased region" description="Polar residues" evidence="2">
    <location>
        <begin position="227"/>
        <end position="238"/>
    </location>
</feature>
<feature type="region of interest" description="Disordered" evidence="2">
    <location>
        <begin position="384"/>
        <end position="466"/>
    </location>
</feature>
<name>A0A285UP80_9STAP</name>
<sequence>MSKIEQFKSEQELIGRIEQLRADGVNDDDITVFSKEKLEGTSLNYTNVNFKSADGTAWDKFVSFFTSEAPEERAMADFGLSGENQQEYLTALQAGDILLFVSEEAQGASTENVEEDETAEKNNQSDDNAVGGKAHDAEYTSEEDDPGLPGTDRKEAVSSTGAVGGSTLSADAKGHGHLGLTGENQSVEEGLARDIEHDTEQRDIDPSNVNERGDVRDEEVNVDERGISNQPGTNSDGSTRQDKDVSGYSHDSDDSGRTKRLKPNEIYVVGAGGDGDEAARAAGSDARLTEVEADQTYGEGSGDKQDEDYEGTMRAGGDGDNAARATGSDARITEVEADQTYGEDSEDKQDKDFEGTMRAGAYVGENQDNEEIIRDEDIERDARVVDEEPFEEYVTNETAERVDVSTYGYDDTVNRDDIETSSDGGNALKDEDLRDDRAIRNKYKSQEVRDSEFTEHDPDRRNFNTD</sequence>
<evidence type="ECO:0000256" key="1">
    <source>
        <dbReference type="ARBA" id="ARBA00008128"/>
    </source>
</evidence>
<feature type="compositionally biased region" description="Basic and acidic residues" evidence="2">
    <location>
        <begin position="428"/>
        <end position="466"/>
    </location>
</feature>
<keyword evidence="5" id="KW-1185">Reference proteome</keyword>
<feature type="compositionally biased region" description="Acidic residues" evidence="2">
    <location>
        <begin position="335"/>
        <end position="347"/>
    </location>
</feature>
<evidence type="ECO:0000313" key="4">
    <source>
        <dbReference type="EMBL" id="SOC43563.1"/>
    </source>
</evidence>
<evidence type="ECO:0000256" key="2">
    <source>
        <dbReference type="SAM" id="MobiDB-lite"/>
    </source>
</evidence>
<organism evidence="4 5">
    <name type="scientific">Salinicoccus kekensis</name>
    <dbReference type="NCBI Taxonomy" id="714307"/>
    <lineage>
        <taxon>Bacteria</taxon>
        <taxon>Bacillati</taxon>
        <taxon>Bacillota</taxon>
        <taxon>Bacilli</taxon>
        <taxon>Bacillales</taxon>
        <taxon>Staphylococcaceae</taxon>
        <taxon>Salinicoccus</taxon>
    </lineage>
</organism>